<accession>A0A502CY02</accession>
<dbReference type="AlphaFoldDB" id="A0A502CY02"/>
<feature type="transmembrane region" description="Helical" evidence="2">
    <location>
        <begin position="85"/>
        <end position="106"/>
    </location>
</feature>
<evidence type="ECO:0000313" key="4">
    <source>
        <dbReference type="Proteomes" id="UP000317722"/>
    </source>
</evidence>
<reference evidence="3 4" key="1">
    <citation type="journal article" date="2019" name="Environ. Microbiol.">
        <title>Species interactions and distinct microbial communities in high Arctic permafrost affected cryosols are associated with the CH4 and CO2 gas fluxes.</title>
        <authorList>
            <person name="Altshuler I."/>
            <person name="Hamel J."/>
            <person name="Turney S."/>
            <person name="Magnuson E."/>
            <person name="Levesque R."/>
            <person name="Greer C."/>
            <person name="Whyte L.G."/>
        </authorList>
    </citation>
    <scope>NUCLEOTIDE SEQUENCE [LARGE SCALE GENOMIC DNA]</scope>
    <source>
        <strain evidence="3 4">S9.3A</strain>
    </source>
</reference>
<feature type="transmembrane region" description="Helical" evidence="2">
    <location>
        <begin position="54"/>
        <end position="73"/>
    </location>
</feature>
<keyword evidence="2" id="KW-0472">Membrane</keyword>
<evidence type="ECO:0000256" key="1">
    <source>
        <dbReference type="SAM" id="MobiDB-lite"/>
    </source>
</evidence>
<organism evidence="3 4">
    <name type="scientific">Pedococcus bigeumensis</name>
    <dbReference type="NCBI Taxonomy" id="433644"/>
    <lineage>
        <taxon>Bacteria</taxon>
        <taxon>Bacillati</taxon>
        <taxon>Actinomycetota</taxon>
        <taxon>Actinomycetes</taxon>
        <taxon>Micrococcales</taxon>
        <taxon>Intrasporangiaceae</taxon>
        <taxon>Pedococcus</taxon>
    </lineage>
</organism>
<feature type="region of interest" description="Disordered" evidence="1">
    <location>
        <begin position="1"/>
        <end position="29"/>
    </location>
</feature>
<dbReference type="Proteomes" id="UP000317722">
    <property type="component" value="Unassembled WGS sequence"/>
</dbReference>
<keyword evidence="4" id="KW-1185">Reference proteome</keyword>
<keyword evidence="2" id="KW-0812">Transmembrane</keyword>
<sequence>MDENGDDAASSQTQPETRAGRHSGMPSARLTPASLYWHLTKAPRRRIWDPENNPIRSGLLILIGILAAFGQAARDIANQAVWWAPFRGLAALIGGLVLIWGVIAYLGRPATASKPSLIAKFRSSHRSKDAS</sequence>
<evidence type="ECO:0000313" key="3">
    <source>
        <dbReference type="EMBL" id="TPG17039.1"/>
    </source>
</evidence>
<proteinExistence type="predicted"/>
<dbReference type="EMBL" id="RCZM01000003">
    <property type="protein sequence ID" value="TPG17039.1"/>
    <property type="molecule type" value="Genomic_DNA"/>
</dbReference>
<keyword evidence="2" id="KW-1133">Transmembrane helix</keyword>
<gene>
    <name evidence="3" type="ORF">EAH86_09695</name>
</gene>
<evidence type="ECO:0000256" key="2">
    <source>
        <dbReference type="SAM" id="Phobius"/>
    </source>
</evidence>
<comment type="caution">
    <text evidence="3">The sequence shown here is derived from an EMBL/GenBank/DDBJ whole genome shotgun (WGS) entry which is preliminary data.</text>
</comment>
<name>A0A502CY02_9MICO</name>
<protein>
    <submittedName>
        <fullName evidence="3">Uncharacterized protein</fullName>
    </submittedName>
</protein>